<comment type="caution">
    <text evidence="1">The sequence shown here is derived from an EMBL/GenBank/DDBJ whole genome shotgun (WGS) entry which is preliminary data.</text>
</comment>
<organism evidence="1 2">
    <name type="scientific">Panicum virgatum</name>
    <name type="common">Blackwell switchgrass</name>
    <dbReference type="NCBI Taxonomy" id="38727"/>
    <lineage>
        <taxon>Eukaryota</taxon>
        <taxon>Viridiplantae</taxon>
        <taxon>Streptophyta</taxon>
        <taxon>Embryophyta</taxon>
        <taxon>Tracheophyta</taxon>
        <taxon>Spermatophyta</taxon>
        <taxon>Magnoliopsida</taxon>
        <taxon>Liliopsida</taxon>
        <taxon>Poales</taxon>
        <taxon>Poaceae</taxon>
        <taxon>PACMAD clade</taxon>
        <taxon>Panicoideae</taxon>
        <taxon>Panicodae</taxon>
        <taxon>Paniceae</taxon>
        <taxon>Panicinae</taxon>
        <taxon>Panicum</taxon>
        <taxon>Panicum sect. Hiantes</taxon>
    </lineage>
</organism>
<dbReference type="EMBL" id="CM029047">
    <property type="protein sequence ID" value="KAG2584037.1"/>
    <property type="molecule type" value="Genomic_DNA"/>
</dbReference>
<accession>A0A8T0RDQ2</accession>
<dbReference type="Proteomes" id="UP000823388">
    <property type="component" value="Chromosome 6K"/>
</dbReference>
<sequence length="190" mass="20409">MMPSCILVGAVVVAYVSCHTILNDVVKTLEGSVPFYSFKNVDGLYVATGFVIVPLLAEVDEFILLEATGCPSVTKDGAEEAAVSALIQAARRDFGVVVTNPNFSGVEDLRKKNEELRRNNMLLKSGWSESIDHVEILQKTLEHITLDAIDGSSRTAIGLLAHGAAVWAEESVWNATAAVEGLSSDIMDET</sequence>
<proteinExistence type="predicted"/>
<evidence type="ECO:0000313" key="1">
    <source>
        <dbReference type="EMBL" id="KAG2584037.1"/>
    </source>
</evidence>
<name>A0A8T0RDQ2_PANVG</name>
<dbReference type="AlphaFoldDB" id="A0A8T0RDQ2"/>
<protein>
    <submittedName>
        <fullName evidence="1">Uncharacterized protein</fullName>
    </submittedName>
</protein>
<reference evidence="1" key="1">
    <citation type="submission" date="2020-05" db="EMBL/GenBank/DDBJ databases">
        <title>WGS assembly of Panicum virgatum.</title>
        <authorList>
            <person name="Lovell J.T."/>
            <person name="Jenkins J."/>
            <person name="Shu S."/>
            <person name="Juenger T.E."/>
            <person name="Schmutz J."/>
        </authorList>
    </citation>
    <scope>NUCLEOTIDE SEQUENCE</scope>
    <source>
        <strain evidence="1">AP13</strain>
    </source>
</reference>
<keyword evidence="2" id="KW-1185">Reference proteome</keyword>
<gene>
    <name evidence="1" type="ORF">PVAP13_6KG267100</name>
</gene>
<evidence type="ECO:0000313" key="2">
    <source>
        <dbReference type="Proteomes" id="UP000823388"/>
    </source>
</evidence>